<name>A0ABZ2KK91_9BACT</name>
<sequence>MKLSALSNARLGAKAERPITIPIALGDDGVIDTPCVVVPLTAAQDAEVLTFALEYARARGAEPKEGEPLFDLACMVKTIELSVRDVDSPREAREPFFDGGTDQVLQFLSRETIVFVYERQQIWQDECSPSVRRVSAADLVDHITRIAEAEDDLPFVVLSPAMRWICTRIMARLHLASAEDRLPSLSPIERIGIELKTLQEKQR</sequence>
<proteinExistence type="predicted"/>
<evidence type="ECO:0000313" key="2">
    <source>
        <dbReference type="Proteomes" id="UP001379533"/>
    </source>
</evidence>
<protein>
    <submittedName>
        <fullName evidence="1">Uncharacterized protein</fullName>
    </submittedName>
</protein>
<dbReference type="Proteomes" id="UP001379533">
    <property type="component" value="Chromosome"/>
</dbReference>
<accession>A0ABZ2KK91</accession>
<keyword evidence="2" id="KW-1185">Reference proteome</keyword>
<reference evidence="1 2" key="1">
    <citation type="submission" date="2021-12" db="EMBL/GenBank/DDBJ databases">
        <title>Discovery of the Pendulisporaceae a myxobacterial family with distinct sporulation behavior and unique specialized metabolism.</title>
        <authorList>
            <person name="Garcia R."/>
            <person name="Popoff A."/>
            <person name="Bader C.D."/>
            <person name="Loehr J."/>
            <person name="Walesch S."/>
            <person name="Walt C."/>
            <person name="Boldt J."/>
            <person name="Bunk B."/>
            <person name="Haeckl F.J.F.P.J."/>
            <person name="Gunesch A.P."/>
            <person name="Birkelbach J."/>
            <person name="Nuebel U."/>
            <person name="Pietschmann T."/>
            <person name="Bach T."/>
            <person name="Mueller R."/>
        </authorList>
    </citation>
    <scope>NUCLEOTIDE SEQUENCE [LARGE SCALE GENOMIC DNA]</scope>
    <source>
        <strain evidence="1 2">MSr12523</strain>
    </source>
</reference>
<dbReference type="RefSeq" id="WP_394847402.1">
    <property type="nucleotide sequence ID" value="NZ_CP089982.1"/>
</dbReference>
<dbReference type="EMBL" id="CP089982">
    <property type="protein sequence ID" value="WXA96786.1"/>
    <property type="molecule type" value="Genomic_DNA"/>
</dbReference>
<organism evidence="1 2">
    <name type="scientific">Pendulispora brunnea</name>
    <dbReference type="NCBI Taxonomy" id="2905690"/>
    <lineage>
        <taxon>Bacteria</taxon>
        <taxon>Pseudomonadati</taxon>
        <taxon>Myxococcota</taxon>
        <taxon>Myxococcia</taxon>
        <taxon>Myxococcales</taxon>
        <taxon>Sorangiineae</taxon>
        <taxon>Pendulisporaceae</taxon>
        <taxon>Pendulispora</taxon>
    </lineage>
</organism>
<gene>
    <name evidence="1" type="ORF">LZC95_08045</name>
</gene>
<evidence type="ECO:0000313" key="1">
    <source>
        <dbReference type="EMBL" id="WXA96786.1"/>
    </source>
</evidence>